<dbReference type="Pfam" id="PF09916">
    <property type="entry name" value="DUF2145"/>
    <property type="match status" value="1"/>
</dbReference>
<protein>
    <submittedName>
        <fullName evidence="2">DUF2145 domain-containing protein</fullName>
    </submittedName>
</protein>
<feature type="region of interest" description="Disordered" evidence="1">
    <location>
        <begin position="280"/>
        <end position="301"/>
    </location>
</feature>
<organism evidence="2 3">
    <name type="scientific">Keguizhuia sedimenti</name>
    <dbReference type="NCBI Taxonomy" id="3064264"/>
    <lineage>
        <taxon>Bacteria</taxon>
        <taxon>Pseudomonadati</taxon>
        <taxon>Pseudomonadota</taxon>
        <taxon>Betaproteobacteria</taxon>
        <taxon>Burkholderiales</taxon>
        <taxon>Oxalobacteraceae</taxon>
        <taxon>Keguizhuia</taxon>
    </lineage>
</organism>
<reference evidence="2 3" key="1">
    <citation type="submission" date="2023-08" db="EMBL/GenBank/DDBJ databases">
        <title>Oxalobacteraceae gen .nov., isolated from river sludge outside the plant.</title>
        <authorList>
            <person name="Zhao S.Y."/>
        </authorList>
    </citation>
    <scope>NUCLEOTIDE SEQUENCE [LARGE SCALE GENOMIC DNA]</scope>
    <source>
        <strain evidence="2 3">R-40</strain>
    </source>
</reference>
<comment type="caution">
    <text evidence="2">The sequence shown here is derived from an EMBL/GenBank/DDBJ whole genome shotgun (WGS) entry which is preliminary data.</text>
</comment>
<gene>
    <name evidence="2" type="ORF">Q8A64_14415</name>
</gene>
<accession>A0ABU1BRG8</accession>
<proteinExistence type="predicted"/>
<sequence length="301" mass="33795">MGKLIEMTKLVLYAAAGAAGYRSYLRHCREQGEFTVKTTPDMLRAAHQLKGWLDGTGQTVVVLARRGQNLQRHGVTYSHAAYALFDEEVQAWRVHHLLNPQAWKKSAIQVHSLLEFLSDNLYALDVAAVIPEPAIQLNLYAILKSEVKRCALHHPRYSAIAYPYCTRYQNSNGWLLENFAFAADRAANATRAQAQAWLQAHSYAPSVIEVNPLTVARAKLFWENMEFDDHPPHLLQDNKVTLHTGDSVLAFIRSYASQKSGGDSNPDHVPWCHQLFELPSPPHSGKATSRKSKGPMNVKFI</sequence>
<dbReference type="InterPro" id="IPR014547">
    <property type="entry name" value="UCP028477"/>
</dbReference>
<evidence type="ECO:0000256" key="1">
    <source>
        <dbReference type="SAM" id="MobiDB-lite"/>
    </source>
</evidence>
<dbReference type="RefSeq" id="WP_338437538.1">
    <property type="nucleotide sequence ID" value="NZ_JAUYVH010000010.1"/>
</dbReference>
<dbReference type="Proteomes" id="UP001225596">
    <property type="component" value="Unassembled WGS sequence"/>
</dbReference>
<dbReference type="EMBL" id="JAUYVH010000010">
    <property type="protein sequence ID" value="MDQ9171605.1"/>
    <property type="molecule type" value="Genomic_DNA"/>
</dbReference>
<name>A0ABU1BRG8_9BURK</name>
<evidence type="ECO:0000313" key="2">
    <source>
        <dbReference type="EMBL" id="MDQ9171605.1"/>
    </source>
</evidence>
<keyword evidence="3" id="KW-1185">Reference proteome</keyword>
<evidence type="ECO:0000313" key="3">
    <source>
        <dbReference type="Proteomes" id="UP001225596"/>
    </source>
</evidence>